<evidence type="ECO:0000313" key="18">
    <source>
        <dbReference type="Proteomes" id="UP000595309"/>
    </source>
</evidence>
<dbReference type="Pfam" id="PF00528">
    <property type="entry name" value="BPD_transp_1"/>
    <property type="match status" value="1"/>
</dbReference>
<sequence length="294" mass="33308">MITLTPRLKRNLVPWLFLAPALVIFTWFKFIPMLQGLVMSFYKVNFNQPNEWVGFDNFSRAMGDEALHSAVFNTLLYVVVTMVVAAFIAFFLAMLLEGPARHLRFIRTAIFLPAVTSAAIVAEMWRILFNPTSNGVVNHILSWFSIEAQGFLADTDQALWTVMLLHIWKAVPYNMVIFIAGLVGISRDLYDASNVDGANWWNRLRYVTLPGMIPALSVVLMLSFIRGFRVFAEVYATTGGGPSNATEMIMTHIYKLGFEQFDYGYASAVSFLLFAFTVVLTICHLTLKKRIARY</sequence>
<dbReference type="KEGG" id="yef:FORC2_3628"/>
<dbReference type="Proteomes" id="UP000048841">
    <property type="component" value="Unassembled WGS sequence"/>
</dbReference>
<protein>
    <submittedName>
        <fullName evidence="13">Sugar ABC transporter permease</fullName>
    </submittedName>
    <submittedName>
        <fullName evidence="10">Sugar transport system, permease</fullName>
    </submittedName>
</protein>
<reference evidence="15 16" key="2">
    <citation type="submission" date="2015-03" db="EMBL/GenBank/DDBJ databases">
        <authorList>
            <consortium name="Pathogen Informatics"/>
            <person name="Murphy D."/>
        </authorList>
    </citation>
    <scope>NUCLEOTIDE SEQUENCE [LARGE SCALE GENOMIC DNA]</scope>
    <source>
        <strain evidence="11 16">IP05342</strain>
        <strain evidence="12 15">IP27818</strain>
    </source>
</reference>
<evidence type="ECO:0000256" key="5">
    <source>
        <dbReference type="ARBA" id="ARBA00022692"/>
    </source>
</evidence>
<dbReference type="SUPFAM" id="SSF161098">
    <property type="entry name" value="MetI-like"/>
    <property type="match status" value="1"/>
</dbReference>
<reference evidence="10 17" key="1">
    <citation type="submission" date="2015-03" db="EMBL/GenBank/DDBJ databases">
        <authorList>
            <person name="Murphy D."/>
        </authorList>
    </citation>
    <scope>NUCLEOTIDE SEQUENCE [LARGE SCALE GENOMIC DNA]</scope>
    <source>
        <strain evidence="10 17">IP26249</strain>
    </source>
</reference>
<evidence type="ECO:0000313" key="15">
    <source>
        <dbReference type="Proteomes" id="UP000041356"/>
    </source>
</evidence>
<dbReference type="Gene3D" id="1.10.3720.10">
    <property type="entry name" value="MetI-like"/>
    <property type="match status" value="1"/>
</dbReference>
<dbReference type="RefSeq" id="WP_005156239.1">
    <property type="nucleotide sequence ID" value="NZ_CAADJK010000001.1"/>
</dbReference>
<dbReference type="Proteomes" id="UP000595309">
    <property type="component" value="Chromosome"/>
</dbReference>
<feature type="transmembrane region" description="Helical" evidence="8">
    <location>
        <begin position="12"/>
        <end position="31"/>
    </location>
</feature>
<dbReference type="EMBL" id="CPZF01000005">
    <property type="protein sequence ID" value="CNF74763.1"/>
    <property type="molecule type" value="Genomic_DNA"/>
</dbReference>
<feature type="transmembrane region" description="Helical" evidence="8">
    <location>
        <begin position="167"/>
        <end position="185"/>
    </location>
</feature>
<accession>A0A0E1NIC8</accession>
<keyword evidence="4" id="KW-0997">Cell inner membrane</keyword>
<gene>
    <name evidence="10" type="primary">ugpA_1</name>
    <name evidence="12" type="ORF">ERS137939_02298</name>
    <name evidence="10" type="ORF">ERS137941_02143</name>
    <name evidence="11" type="ORF">ERS137959_00491</name>
    <name evidence="14" type="ORF">I6I39_05620</name>
    <name evidence="13" type="ORF">RSF11_002639</name>
</gene>
<feature type="transmembrane region" description="Helical" evidence="8">
    <location>
        <begin position="75"/>
        <end position="96"/>
    </location>
</feature>
<comment type="subcellular location">
    <subcellularLocation>
        <location evidence="1">Cell inner membrane</location>
        <topology evidence="1">Multi-pass membrane protein</topology>
    </subcellularLocation>
    <subcellularLocation>
        <location evidence="8">Cell membrane</location>
        <topology evidence="8">Multi-pass membrane protein</topology>
    </subcellularLocation>
</comment>
<dbReference type="Proteomes" id="UP000041356">
    <property type="component" value="Unassembled WGS sequence"/>
</dbReference>
<dbReference type="AlphaFoldDB" id="A0A0E1NIC8"/>
<evidence type="ECO:0000259" key="9">
    <source>
        <dbReference type="PROSITE" id="PS50928"/>
    </source>
</evidence>
<dbReference type="Proteomes" id="UP000041601">
    <property type="component" value="Unassembled WGS sequence"/>
</dbReference>
<dbReference type="KEGG" id="yew:CH47_3014"/>
<evidence type="ECO:0000313" key="14">
    <source>
        <dbReference type="EMBL" id="QQU48211.1"/>
    </source>
</evidence>
<dbReference type="PANTHER" id="PTHR30193">
    <property type="entry name" value="ABC TRANSPORTER PERMEASE PROTEIN"/>
    <property type="match status" value="1"/>
</dbReference>
<dbReference type="EMBL" id="CPXJ01000005">
    <property type="protein sequence ID" value="CND16740.1"/>
    <property type="molecule type" value="Genomic_DNA"/>
</dbReference>
<keyword evidence="6 8" id="KW-1133">Transmembrane helix</keyword>
<dbReference type="OMA" id="AIAFWWI"/>
<dbReference type="InterPro" id="IPR000515">
    <property type="entry name" value="MetI-like"/>
</dbReference>
<evidence type="ECO:0000313" key="16">
    <source>
        <dbReference type="Proteomes" id="UP000041601"/>
    </source>
</evidence>
<dbReference type="GO" id="GO:0055085">
    <property type="term" value="P:transmembrane transport"/>
    <property type="evidence" value="ECO:0007669"/>
    <property type="project" value="InterPro"/>
</dbReference>
<evidence type="ECO:0000313" key="17">
    <source>
        <dbReference type="Proteomes" id="UP000048841"/>
    </source>
</evidence>
<dbReference type="GeneID" id="93968940"/>
<comment type="similarity">
    <text evidence="8">Belongs to the binding-protein-dependent transport system permease family.</text>
</comment>
<reference evidence="14 18" key="3">
    <citation type="submission" date="2021-01" db="EMBL/GenBank/DDBJ databases">
        <title>FDA dAtabase for Regulatory Grade micrObial Sequences (FDA-ARGOS): Supporting development and validation of Infectious Disease Dx tests.</title>
        <authorList>
            <person name="Blissenbach B."/>
            <person name="Krut O."/>
            <person name="Tallon L."/>
            <person name="Sadzewicz L."/>
            <person name="Zhao X."/>
            <person name="Boylan J."/>
            <person name="Ott S."/>
            <person name="Bowen H."/>
            <person name="Vavikolanu K."/>
            <person name="Mehta A."/>
            <person name="Aluvathingal J."/>
            <person name="Nadendla S."/>
            <person name="Yan Y."/>
            <person name="Sichtig H."/>
        </authorList>
    </citation>
    <scope>NUCLEOTIDE SEQUENCE [LARGE SCALE GENOMIC DNA]</scope>
    <source>
        <strain evidence="14 18">FDAARGOS_1082</strain>
    </source>
</reference>
<proteinExistence type="inferred from homology"/>
<dbReference type="PROSITE" id="PS50928">
    <property type="entry name" value="ABC_TM1"/>
    <property type="match status" value="1"/>
</dbReference>
<feature type="transmembrane region" description="Helical" evidence="8">
    <location>
        <begin position="206"/>
        <end position="225"/>
    </location>
</feature>
<evidence type="ECO:0000256" key="7">
    <source>
        <dbReference type="ARBA" id="ARBA00023136"/>
    </source>
</evidence>
<dbReference type="PANTHER" id="PTHR30193:SF37">
    <property type="entry name" value="INNER MEMBRANE ABC TRANSPORTER PERMEASE PROTEIN YCJO"/>
    <property type="match status" value="1"/>
</dbReference>
<dbReference type="GO" id="GO:0005886">
    <property type="term" value="C:plasma membrane"/>
    <property type="evidence" value="ECO:0007669"/>
    <property type="project" value="UniProtKB-SubCell"/>
</dbReference>
<evidence type="ECO:0000256" key="6">
    <source>
        <dbReference type="ARBA" id="ARBA00022989"/>
    </source>
</evidence>
<dbReference type="KEGG" id="yet:CH48_1132"/>
<keyword evidence="7 8" id="KW-0472">Membrane</keyword>
<evidence type="ECO:0000256" key="8">
    <source>
        <dbReference type="RuleBase" id="RU363032"/>
    </source>
</evidence>
<dbReference type="EMBL" id="CP068146">
    <property type="protein sequence ID" value="QQU48211.1"/>
    <property type="molecule type" value="Genomic_DNA"/>
</dbReference>
<evidence type="ECO:0000313" key="13">
    <source>
        <dbReference type="EMBL" id="ELI8102926.1"/>
    </source>
</evidence>
<keyword evidence="10" id="KW-0762">Sugar transport</keyword>
<keyword evidence="3" id="KW-1003">Cell membrane</keyword>
<evidence type="ECO:0000256" key="4">
    <source>
        <dbReference type="ARBA" id="ARBA00022519"/>
    </source>
</evidence>
<evidence type="ECO:0000313" key="10">
    <source>
        <dbReference type="EMBL" id="CFQ63109.1"/>
    </source>
</evidence>
<dbReference type="InterPro" id="IPR035906">
    <property type="entry name" value="MetI-like_sf"/>
</dbReference>
<name>A0A0E1NIC8_YEREN</name>
<evidence type="ECO:0000313" key="11">
    <source>
        <dbReference type="EMBL" id="CND16740.1"/>
    </source>
</evidence>
<keyword evidence="2 8" id="KW-0813">Transport</keyword>
<reference evidence="13" key="4">
    <citation type="submission" date="2023-02" db="EMBL/GenBank/DDBJ databases">
        <authorList>
            <person name="Ashton P.M."/>
            <person name="Dallman T."/>
            <person name="Nair S."/>
            <person name="De Pinna E."/>
            <person name="Peters T."/>
            <person name="Grant K."/>
        </authorList>
    </citation>
    <scope>NUCLEOTIDE SEQUENCE</scope>
    <source>
        <strain evidence="13">01103883</strain>
    </source>
</reference>
<dbReference type="EMBL" id="CGBR01000013">
    <property type="protein sequence ID" value="CFQ63109.1"/>
    <property type="molecule type" value="Genomic_DNA"/>
</dbReference>
<evidence type="ECO:0000256" key="1">
    <source>
        <dbReference type="ARBA" id="ARBA00004429"/>
    </source>
</evidence>
<evidence type="ECO:0000256" key="3">
    <source>
        <dbReference type="ARBA" id="ARBA00022475"/>
    </source>
</evidence>
<organism evidence="10 17">
    <name type="scientific">Yersinia enterocolitica</name>
    <dbReference type="NCBI Taxonomy" id="630"/>
    <lineage>
        <taxon>Bacteria</taxon>
        <taxon>Pseudomonadati</taxon>
        <taxon>Pseudomonadota</taxon>
        <taxon>Gammaproteobacteria</taxon>
        <taxon>Enterobacterales</taxon>
        <taxon>Yersiniaceae</taxon>
        <taxon>Yersinia</taxon>
    </lineage>
</organism>
<dbReference type="EMBL" id="ABNAVX010000013">
    <property type="protein sequence ID" value="ELI8102926.1"/>
    <property type="molecule type" value="Genomic_DNA"/>
</dbReference>
<dbReference type="PATRIC" id="fig|630.128.peg.499"/>
<dbReference type="CDD" id="cd06261">
    <property type="entry name" value="TM_PBP2"/>
    <property type="match status" value="1"/>
</dbReference>
<evidence type="ECO:0000313" key="12">
    <source>
        <dbReference type="EMBL" id="CNF74763.1"/>
    </source>
</evidence>
<feature type="domain" description="ABC transmembrane type-1" evidence="9">
    <location>
        <begin position="71"/>
        <end position="284"/>
    </location>
</feature>
<evidence type="ECO:0000256" key="2">
    <source>
        <dbReference type="ARBA" id="ARBA00022448"/>
    </source>
</evidence>
<dbReference type="InterPro" id="IPR051393">
    <property type="entry name" value="ABC_transporter_permease"/>
</dbReference>
<feature type="transmembrane region" description="Helical" evidence="8">
    <location>
        <begin position="108"/>
        <end position="128"/>
    </location>
</feature>
<dbReference type="Proteomes" id="UP001182355">
    <property type="component" value="Unassembled WGS sequence"/>
</dbReference>
<feature type="transmembrane region" description="Helical" evidence="8">
    <location>
        <begin position="263"/>
        <end position="287"/>
    </location>
</feature>
<keyword evidence="16" id="KW-1185">Reference proteome</keyword>
<keyword evidence="5 8" id="KW-0812">Transmembrane</keyword>